<dbReference type="InterPro" id="IPR028011">
    <property type="entry name" value="DUF4476"/>
</dbReference>
<proteinExistence type="inferred from homology"/>
<feature type="compositionally biased region" description="Low complexity" evidence="4">
    <location>
        <begin position="27"/>
        <end position="41"/>
    </location>
</feature>
<dbReference type="InterPro" id="IPR018247">
    <property type="entry name" value="EF_Hand_1_Ca_BS"/>
</dbReference>
<dbReference type="SMART" id="SM00054">
    <property type="entry name" value="EFh"/>
    <property type="match status" value="2"/>
</dbReference>
<sequence length="1582" mass="177242">MPAPLSQPSPVPSFHPTTTPIKKATTFKPSAFKKPSPKAAFGANTNKMNESPTDHMFTSSLPSSTVKGSNSSKNSSKAVTMKKQRALNPSNKSRLRQTKQDAGANLVNSPDMWEKKGTEEKKKRRQKPFPRKKLWKFTLDSHDLLPESVPDPITPGDPSARKNNRSSRIHRNTTKRLSTFKSKGGTGGLTLIDETFLAEEASPRRDINVAQAKNEYRAQLANCVKIRSQMPHNLLSSSSSSSSSSSESEEDENPNVSPADLMFVAQSAETMMIGGQQRTTYNPNRKRQTLISKKNVELDEDFEFRNLSPEKILEDMRLSHHGGRKAKDFRAAHAMSMRRKLSSYHRNGIPSSIKGRSGRRGSKFDGASFMKSRRMSKSLGLDTSSLRGLHGLISESDTAKYLIGEEESESSEEEILTNDTQTDHYHSYHLYGVYEDLHKPRVAGRPGSARTVYLRTCEEELTAPLPIFDHIQQTANGLVDMNLSRYGIGDKATMALAAFLKQCPLKVNSLEVSNNSILNRGMTALIKAISGHTMMKILDISENSPKRSSIESIKSLFLQPDPVKLIDLRLSGCAIGDRNMKILAEGIAESVTLTTLKLDRNNLTRCGKEIAYFLHENLYITDLDLSWNQLRNEEAAAVARSLEGNEVLTTINLAWNHFGYDPAIFALAKFLTESYCLNSLDISFNKVKERGSICMADALKQNSNLKSLNMDGNPVGPTGGRALLKMIATEGNMRNISMESCNFEMPDDGPIPFDVNEPNGFYKLDLSVPYDRMIATSLQELAYTQGGECWRGEKLDGEFFDFPETDPYAWQVPHEGILELAYVSNKPLENSEMNADQFKVLKSQISRSDKEDDRRATSLVKQLSDTFAFNSSQVGEMIDEFENSNSKVVVATRLFTQVSDTDNAERLLAKLNQLERKQVEKKLGQFYYFNSKNPTGHYRLNLSIEFERLVAVRVAEVNNTEKLVQRLEGKLDLTQKGNWENLRNETFDGEKFVYTSSWKIPHRGIFEFDYVSTVRPESEAEPMEEDLFEEFVKDLITLEGKTEINQEELREIFDAFDEDLGGTIDVEELGMILKSLGQIMTKKEVQELFDSMDDDGSNSIEFEEFQELWEGILKRVMEQDRLITLRRKSTQHFVGAEQIQKMLAYFEKPLERVELFVIFFCRLVDEENMHLALNCLSQEEKDAVMHRLGALNLFNPFQPDSKYSLDLSQHDTHLLAEILIKLGIGEHGKTLHEETYNGFAFTLPVAWINSVPRKGVYEVVFHTPDDGLAIANKGGRKTVASNLNSLNPRSSKFASGGAKQFAGSDLGDFGIRSPNNPSPLNLPNDGWGTTETAGPSLNAEGRPTFSLGVGGTLGNFQRPSRRETNAGNTKLRRLVAEELLGWEFMADEDEQDVENQHDAISRRRATHMKEEERGGTRRGRSPTVRGGEGGEYGEDSESDDDGGKGEQKRRRTKMNTAERWKNIEKKQQILKLQQQQQLNEQRKREARELGEAEKAMQKESEAGSATASPIPPKRGTRGSRDPMQGGKSPLMAARQARVSLQGAGGGGATRTTMRGSNEKNVNGEVAQQMRAVRKSLQAKKIL</sequence>
<feature type="compositionally biased region" description="Basic and acidic residues" evidence="4">
    <location>
        <begin position="112"/>
        <end position="121"/>
    </location>
</feature>
<protein>
    <recommendedName>
        <fullName evidence="5">EF-hand domain-containing protein</fullName>
    </recommendedName>
</protein>
<dbReference type="InterPro" id="IPR002048">
    <property type="entry name" value="EF_hand_dom"/>
</dbReference>
<dbReference type="Gene3D" id="3.80.10.10">
    <property type="entry name" value="Ribonuclease Inhibitor"/>
    <property type="match status" value="1"/>
</dbReference>
<dbReference type="PROSITE" id="PS50222">
    <property type="entry name" value="EF_HAND_2"/>
    <property type="match status" value="2"/>
</dbReference>
<evidence type="ECO:0000256" key="4">
    <source>
        <dbReference type="SAM" id="MobiDB-lite"/>
    </source>
</evidence>
<feature type="compositionally biased region" description="Basic and acidic residues" evidence="4">
    <location>
        <begin position="1456"/>
        <end position="1467"/>
    </location>
</feature>
<dbReference type="FunFam" id="1.10.238.10:FF:000178">
    <property type="entry name" value="Calmodulin-2 A"/>
    <property type="match status" value="1"/>
</dbReference>
<dbReference type="Pfam" id="PF14771">
    <property type="entry name" value="DUF4476"/>
    <property type="match status" value="1"/>
</dbReference>
<comment type="caution">
    <text evidence="6">The sequence shown here is derived from an EMBL/GenBank/DDBJ whole genome shotgun (WGS) entry which is preliminary data.</text>
</comment>
<feature type="compositionally biased region" description="Polar residues" evidence="4">
    <location>
        <begin position="43"/>
        <end position="62"/>
    </location>
</feature>
<feature type="domain" description="EF-hand" evidence="5">
    <location>
        <begin position="1080"/>
        <end position="1115"/>
    </location>
</feature>
<dbReference type="Proteomes" id="UP001165122">
    <property type="component" value="Unassembled WGS sequence"/>
</dbReference>
<dbReference type="SMART" id="SM00368">
    <property type="entry name" value="LRR_RI"/>
    <property type="match status" value="6"/>
</dbReference>
<feature type="domain" description="EF-hand" evidence="5">
    <location>
        <begin position="1044"/>
        <end position="1079"/>
    </location>
</feature>
<feature type="compositionally biased region" description="Pro residues" evidence="4">
    <location>
        <begin position="1"/>
        <end position="13"/>
    </location>
</feature>
<dbReference type="PANTHER" id="PTHR24114">
    <property type="entry name" value="LEUCINE RICH REPEAT FAMILY PROTEIN"/>
    <property type="match status" value="1"/>
</dbReference>
<gene>
    <name evidence="6" type="ORF">TrLO_g8148</name>
</gene>
<comment type="similarity">
    <text evidence="1">Belongs to the centrin family.</text>
</comment>
<feature type="compositionally biased region" description="Low complexity" evidence="4">
    <location>
        <begin position="63"/>
        <end position="77"/>
    </location>
</feature>
<feature type="region of interest" description="Disordered" evidence="4">
    <location>
        <begin position="1350"/>
        <end position="1369"/>
    </location>
</feature>
<dbReference type="Pfam" id="PF13499">
    <property type="entry name" value="EF-hand_7"/>
    <property type="match status" value="1"/>
</dbReference>
<evidence type="ECO:0000259" key="5">
    <source>
        <dbReference type="PROSITE" id="PS50222"/>
    </source>
</evidence>
<dbReference type="CDD" id="cd00051">
    <property type="entry name" value="EFh"/>
    <property type="match status" value="1"/>
</dbReference>
<accession>A0A9W7C4B0</accession>
<feature type="region of interest" description="Disordered" evidence="4">
    <location>
        <begin position="345"/>
        <end position="369"/>
    </location>
</feature>
<evidence type="ECO:0000256" key="2">
    <source>
        <dbReference type="ARBA" id="ARBA00022737"/>
    </source>
</evidence>
<evidence type="ECO:0000313" key="6">
    <source>
        <dbReference type="EMBL" id="GMI01968.1"/>
    </source>
</evidence>
<dbReference type="OrthoDB" id="120976at2759"/>
<dbReference type="EMBL" id="BRXW01000038">
    <property type="protein sequence ID" value="GMI01968.1"/>
    <property type="molecule type" value="Genomic_DNA"/>
</dbReference>
<dbReference type="InterPro" id="IPR011992">
    <property type="entry name" value="EF-hand-dom_pair"/>
</dbReference>
<dbReference type="InterPro" id="IPR052394">
    <property type="entry name" value="LRR-containing"/>
</dbReference>
<name>A0A9W7C4B0_9STRA</name>
<dbReference type="InterPro" id="IPR032675">
    <property type="entry name" value="LRR_dom_sf"/>
</dbReference>
<dbReference type="GO" id="GO:0043226">
    <property type="term" value="C:organelle"/>
    <property type="evidence" value="ECO:0007669"/>
    <property type="project" value="UniProtKB-ARBA"/>
</dbReference>
<keyword evidence="3" id="KW-0106">Calcium</keyword>
<feature type="compositionally biased region" description="Low complexity" evidence="4">
    <location>
        <begin position="1313"/>
        <end position="1324"/>
    </location>
</feature>
<evidence type="ECO:0000313" key="7">
    <source>
        <dbReference type="Proteomes" id="UP001165122"/>
    </source>
</evidence>
<feature type="compositionally biased region" description="Basic residues" evidence="4">
    <location>
        <begin position="122"/>
        <end position="135"/>
    </location>
</feature>
<dbReference type="PANTHER" id="PTHR24114:SF2">
    <property type="entry name" value="F-BOX DOMAIN-CONTAINING PROTEIN-RELATED"/>
    <property type="match status" value="1"/>
</dbReference>
<evidence type="ECO:0000256" key="3">
    <source>
        <dbReference type="ARBA" id="ARBA00022837"/>
    </source>
</evidence>
<feature type="compositionally biased region" description="Low complexity" evidence="4">
    <location>
        <begin position="236"/>
        <end position="246"/>
    </location>
</feature>
<dbReference type="SUPFAM" id="SSF47473">
    <property type="entry name" value="EF-hand"/>
    <property type="match status" value="1"/>
</dbReference>
<organism evidence="6 7">
    <name type="scientific">Triparma laevis f. longispina</name>
    <dbReference type="NCBI Taxonomy" id="1714387"/>
    <lineage>
        <taxon>Eukaryota</taxon>
        <taxon>Sar</taxon>
        <taxon>Stramenopiles</taxon>
        <taxon>Ochrophyta</taxon>
        <taxon>Bolidophyceae</taxon>
        <taxon>Parmales</taxon>
        <taxon>Triparmaceae</taxon>
        <taxon>Triparma</taxon>
    </lineage>
</organism>
<feature type="compositionally biased region" description="Acidic residues" evidence="4">
    <location>
        <begin position="1431"/>
        <end position="1440"/>
    </location>
</feature>
<feature type="region of interest" description="Disordered" evidence="4">
    <location>
        <begin position="1305"/>
        <end position="1344"/>
    </location>
</feature>
<dbReference type="Pfam" id="PF13516">
    <property type="entry name" value="LRR_6"/>
    <property type="match status" value="1"/>
</dbReference>
<feature type="compositionally biased region" description="Basic and acidic residues" evidence="4">
    <location>
        <begin position="1480"/>
        <end position="1501"/>
    </location>
</feature>
<feature type="compositionally biased region" description="Basic residues" evidence="4">
    <location>
        <begin position="162"/>
        <end position="174"/>
    </location>
</feature>
<dbReference type="Gene3D" id="1.10.238.10">
    <property type="entry name" value="EF-hand"/>
    <property type="match status" value="1"/>
</dbReference>
<feature type="region of interest" description="Disordered" evidence="4">
    <location>
        <begin position="1390"/>
        <end position="1563"/>
    </location>
</feature>
<dbReference type="InterPro" id="IPR001611">
    <property type="entry name" value="Leu-rich_rpt"/>
</dbReference>
<dbReference type="SUPFAM" id="SSF52047">
    <property type="entry name" value="RNI-like"/>
    <property type="match status" value="1"/>
</dbReference>
<feature type="region of interest" description="Disordered" evidence="4">
    <location>
        <begin position="1"/>
        <end position="182"/>
    </location>
</feature>
<feature type="compositionally biased region" description="Low complexity" evidence="4">
    <location>
        <begin position="1469"/>
        <end position="1479"/>
    </location>
</feature>
<reference evidence="7" key="1">
    <citation type="journal article" date="2023" name="Commun. Biol.">
        <title>Genome analysis of Parmales, the sister group of diatoms, reveals the evolutionary specialization of diatoms from phago-mixotrophs to photoautotrophs.</title>
        <authorList>
            <person name="Ban H."/>
            <person name="Sato S."/>
            <person name="Yoshikawa S."/>
            <person name="Yamada K."/>
            <person name="Nakamura Y."/>
            <person name="Ichinomiya M."/>
            <person name="Sato N."/>
            <person name="Blanc-Mathieu R."/>
            <person name="Endo H."/>
            <person name="Kuwata A."/>
            <person name="Ogata H."/>
        </authorList>
    </citation>
    <scope>NUCLEOTIDE SEQUENCE [LARGE SCALE GENOMIC DNA]</scope>
    <source>
        <strain evidence="7">NIES 3700</strain>
    </source>
</reference>
<keyword evidence="7" id="KW-1185">Reference proteome</keyword>
<evidence type="ECO:0000256" key="1">
    <source>
        <dbReference type="ARBA" id="ARBA00005253"/>
    </source>
</evidence>
<feature type="region of interest" description="Disordered" evidence="4">
    <location>
        <begin position="233"/>
        <end position="257"/>
    </location>
</feature>
<dbReference type="PROSITE" id="PS00018">
    <property type="entry name" value="EF_HAND_1"/>
    <property type="match status" value="1"/>
</dbReference>
<feature type="compositionally biased region" description="Basic and acidic residues" evidence="4">
    <location>
        <begin position="1394"/>
        <end position="1415"/>
    </location>
</feature>
<dbReference type="GO" id="GO:0005509">
    <property type="term" value="F:calcium ion binding"/>
    <property type="evidence" value="ECO:0007669"/>
    <property type="project" value="InterPro"/>
</dbReference>
<keyword evidence="2" id="KW-0677">Repeat</keyword>